<keyword evidence="7" id="KW-1185">Reference proteome</keyword>
<dbReference type="CDD" id="cd08414">
    <property type="entry name" value="PBP2_LTTR_aromatics_like"/>
    <property type="match status" value="1"/>
</dbReference>
<evidence type="ECO:0000313" key="6">
    <source>
        <dbReference type="EMBL" id="SNS48080.1"/>
    </source>
</evidence>
<dbReference type="PANTHER" id="PTHR30346:SF0">
    <property type="entry name" value="HCA OPERON TRANSCRIPTIONAL ACTIVATOR HCAR"/>
    <property type="match status" value="1"/>
</dbReference>
<dbReference type="SUPFAM" id="SSF46785">
    <property type="entry name" value="Winged helix' DNA-binding domain"/>
    <property type="match status" value="1"/>
</dbReference>
<dbReference type="Gene3D" id="1.10.10.10">
    <property type="entry name" value="Winged helix-like DNA-binding domain superfamily/Winged helix DNA-binding domain"/>
    <property type="match status" value="1"/>
</dbReference>
<dbReference type="RefSeq" id="WP_089297040.1">
    <property type="nucleotide sequence ID" value="NZ_BOMU01000079.1"/>
</dbReference>
<dbReference type="PROSITE" id="PS50931">
    <property type="entry name" value="HTH_LYSR"/>
    <property type="match status" value="1"/>
</dbReference>
<comment type="similarity">
    <text evidence="1">Belongs to the LysR transcriptional regulatory family.</text>
</comment>
<keyword evidence="4" id="KW-0804">Transcription</keyword>
<accession>A0A239ETJ3</accession>
<keyword evidence="2" id="KW-0805">Transcription regulation</keyword>
<dbReference type="PANTHER" id="PTHR30346">
    <property type="entry name" value="TRANSCRIPTIONAL DUAL REGULATOR HCAR-RELATED"/>
    <property type="match status" value="1"/>
</dbReference>
<protein>
    <submittedName>
        <fullName evidence="6">DNA-binding transcriptional regulator, LysR family</fullName>
    </submittedName>
</protein>
<proteinExistence type="inferred from homology"/>
<dbReference type="GO" id="GO:0003700">
    <property type="term" value="F:DNA-binding transcription factor activity"/>
    <property type="evidence" value="ECO:0007669"/>
    <property type="project" value="InterPro"/>
</dbReference>
<dbReference type="Proteomes" id="UP000198415">
    <property type="component" value="Unassembled WGS sequence"/>
</dbReference>
<sequence length="337" mass="37497">MELRDIEIFLVLAEELHFGRTAQRLHVTQARVSQAIKQQERRVGGQLFERTSRSVRLTPLGEQLRDDLRPLYQGLLESVARAQQAARGVSGTLTLGTMGPQMWMLDEVLASFRDLHPGVELVHRDLNPVIPLAQLYAGEVEVAHVWLPVREPGLTVGPVTRSSAQVLVVAATHPYAERDSICREDFGDLVFVAHQSRIPSYMEEVFQPFRTPSGRAIPRGPVVTSWEDQLKAASAGQAVIACVAEAARFYSWPNLVFLPIRDAPPVEWAFVWRTAEESSLLRALVQTVLTTVPPGEQGSVDALRLEPATGDSGSRSCARFTVTPRRLNPCVRNRRTR</sequence>
<name>A0A239ETJ3_9ACTN</name>
<dbReference type="InterPro" id="IPR036390">
    <property type="entry name" value="WH_DNA-bd_sf"/>
</dbReference>
<gene>
    <name evidence="6" type="ORF">SAMN06264365_116108</name>
</gene>
<dbReference type="InterPro" id="IPR000847">
    <property type="entry name" value="LysR_HTH_N"/>
</dbReference>
<dbReference type="FunFam" id="1.10.10.10:FF:000001">
    <property type="entry name" value="LysR family transcriptional regulator"/>
    <property type="match status" value="1"/>
</dbReference>
<dbReference type="InterPro" id="IPR036388">
    <property type="entry name" value="WH-like_DNA-bd_sf"/>
</dbReference>
<evidence type="ECO:0000256" key="3">
    <source>
        <dbReference type="ARBA" id="ARBA00023125"/>
    </source>
</evidence>
<reference evidence="6 7" key="1">
    <citation type="submission" date="2017-06" db="EMBL/GenBank/DDBJ databases">
        <authorList>
            <person name="Kim H.J."/>
            <person name="Triplett B.A."/>
        </authorList>
    </citation>
    <scope>NUCLEOTIDE SEQUENCE [LARGE SCALE GENOMIC DNA]</scope>
    <source>
        <strain evidence="6 7">DSM 43151</strain>
    </source>
</reference>
<dbReference type="Gene3D" id="3.40.190.10">
    <property type="entry name" value="Periplasmic binding protein-like II"/>
    <property type="match status" value="2"/>
</dbReference>
<dbReference type="Pfam" id="PF00126">
    <property type="entry name" value="HTH_1"/>
    <property type="match status" value="1"/>
</dbReference>
<evidence type="ECO:0000256" key="4">
    <source>
        <dbReference type="ARBA" id="ARBA00023163"/>
    </source>
</evidence>
<dbReference type="SUPFAM" id="SSF53850">
    <property type="entry name" value="Periplasmic binding protein-like II"/>
    <property type="match status" value="1"/>
</dbReference>
<evidence type="ECO:0000313" key="7">
    <source>
        <dbReference type="Proteomes" id="UP000198415"/>
    </source>
</evidence>
<evidence type="ECO:0000256" key="1">
    <source>
        <dbReference type="ARBA" id="ARBA00009437"/>
    </source>
</evidence>
<dbReference type="OrthoDB" id="79118at2"/>
<evidence type="ECO:0000259" key="5">
    <source>
        <dbReference type="PROSITE" id="PS50931"/>
    </source>
</evidence>
<dbReference type="InterPro" id="IPR005119">
    <property type="entry name" value="LysR_subst-bd"/>
</dbReference>
<feature type="domain" description="HTH lysR-type" evidence="5">
    <location>
        <begin position="1"/>
        <end position="58"/>
    </location>
</feature>
<dbReference type="AlphaFoldDB" id="A0A239ETJ3"/>
<dbReference type="Pfam" id="PF03466">
    <property type="entry name" value="LysR_substrate"/>
    <property type="match status" value="1"/>
</dbReference>
<dbReference type="GO" id="GO:0003677">
    <property type="term" value="F:DNA binding"/>
    <property type="evidence" value="ECO:0007669"/>
    <property type="project" value="UniProtKB-KW"/>
</dbReference>
<dbReference type="GO" id="GO:0032993">
    <property type="term" value="C:protein-DNA complex"/>
    <property type="evidence" value="ECO:0007669"/>
    <property type="project" value="TreeGrafter"/>
</dbReference>
<evidence type="ECO:0000256" key="2">
    <source>
        <dbReference type="ARBA" id="ARBA00023015"/>
    </source>
</evidence>
<organism evidence="6 7">
    <name type="scientific">Actinoplanes regularis</name>
    <dbReference type="NCBI Taxonomy" id="52697"/>
    <lineage>
        <taxon>Bacteria</taxon>
        <taxon>Bacillati</taxon>
        <taxon>Actinomycetota</taxon>
        <taxon>Actinomycetes</taxon>
        <taxon>Micromonosporales</taxon>
        <taxon>Micromonosporaceae</taxon>
        <taxon>Actinoplanes</taxon>
    </lineage>
</organism>
<dbReference type="EMBL" id="FZNR01000016">
    <property type="protein sequence ID" value="SNS48080.1"/>
    <property type="molecule type" value="Genomic_DNA"/>
</dbReference>
<keyword evidence="3 6" id="KW-0238">DNA-binding</keyword>